<dbReference type="InterPro" id="IPR030378">
    <property type="entry name" value="G_CP_dom"/>
</dbReference>
<comment type="subunit">
    <text evidence="3">Monomer. Associates with 30S ribosomal subunit, binds 16S rRNA.</text>
</comment>
<dbReference type="EC" id="3.6.1.-" evidence="3"/>
<feature type="binding site" evidence="3">
    <location>
        <position position="263"/>
    </location>
    <ligand>
        <name>Zn(2+)</name>
        <dbReference type="ChEBI" id="CHEBI:29105"/>
    </ligand>
</feature>
<evidence type="ECO:0000313" key="6">
    <source>
        <dbReference type="EMBL" id="SKA68850.1"/>
    </source>
</evidence>
<evidence type="ECO:0000256" key="3">
    <source>
        <dbReference type="HAMAP-Rule" id="MF_01820"/>
    </source>
</evidence>
<evidence type="ECO:0000256" key="1">
    <source>
        <dbReference type="ARBA" id="ARBA00022741"/>
    </source>
</evidence>
<dbReference type="SUPFAM" id="SSF52540">
    <property type="entry name" value="P-loop containing nucleoside triphosphate hydrolases"/>
    <property type="match status" value="1"/>
</dbReference>
<keyword evidence="7" id="KW-1185">Reference proteome</keyword>
<keyword evidence="3" id="KW-0690">Ribosome biogenesis</keyword>
<sequence>MTKTAQDIGRVITRYGAELILETASGEQLRCTTRRKLEHVACGDYVRWQVEPQGNASVLAILPRKNVLERPDFRGKLRAVAANIDILLVVSSWRPEPNWEMLDRYLVAAHLLPAEVLIVFNKADLRDRYHHPEQEACLREYFEIGYPIVHTQAVDGNGLAEIVEAIQGKTAIFAGQSGVGKSSLISQMLPEQVIRVGAIGETGEGRHTTTVSSLYQLAGQASLIDSPGVRDFPLPKLTINQLQAGYPEFTRFAGECRFNNCTHQHEPSCAIKAALAAGELPPRRYQRYLTLLKSQSNN</sequence>
<keyword evidence="3" id="KW-0378">Hydrolase</keyword>
<feature type="binding site" evidence="3">
    <location>
        <position position="261"/>
    </location>
    <ligand>
        <name>Zn(2+)</name>
        <dbReference type="ChEBI" id="CHEBI:29105"/>
    </ligand>
</feature>
<dbReference type="GO" id="GO:0019843">
    <property type="term" value="F:rRNA binding"/>
    <property type="evidence" value="ECO:0007669"/>
    <property type="project" value="UniProtKB-KW"/>
</dbReference>
<dbReference type="InterPro" id="IPR004881">
    <property type="entry name" value="Ribosome_biogen_GTPase_RsgA"/>
</dbReference>
<dbReference type="STRING" id="92487.SAMN02745130_00393"/>
<dbReference type="PROSITE" id="PS51721">
    <property type="entry name" value="G_CP"/>
    <property type="match status" value="1"/>
</dbReference>
<name>A0A1T4VV23_9GAMM</name>
<dbReference type="EMBL" id="FUYB01000001">
    <property type="protein sequence ID" value="SKA68850.1"/>
    <property type="molecule type" value="Genomic_DNA"/>
</dbReference>
<comment type="subcellular location">
    <subcellularLocation>
        <location evidence="3">Cytoplasm</location>
    </subcellularLocation>
</comment>
<reference evidence="6 7" key="1">
    <citation type="submission" date="2017-02" db="EMBL/GenBank/DDBJ databases">
        <authorList>
            <person name="Peterson S.W."/>
        </authorList>
    </citation>
    <scope>NUCLEOTIDE SEQUENCE [LARGE SCALE GENOMIC DNA]</scope>
    <source>
        <strain evidence="6 7">ATCC 49788</strain>
    </source>
</reference>
<dbReference type="HAMAP" id="MF_01820">
    <property type="entry name" value="GTPase_RsgA"/>
    <property type="match status" value="1"/>
</dbReference>
<keyword evidence="1 3" id="KW-0547">Nucleotide-binding</keyword>
<dbReference type="InterPro" id="IPR027417">
    <property type="entry name" value="P-loop_NTPase"/>
</dbReference>
<dbReference type="Proteomes" id="UP000190460">
    <property type="component" value="Unassembled WGS sequence"/>
</dbReference>
<dbReference type="Gene3D" id="1.10.40.50">
    <property type="entry name" value="Probable gtpase engc, domain 3"/>
    <property type="match status" value="1"/>
</dbReference>
<keyword evidence="3" id="KW-0963">Cytoplasm</keyword>
<dbReference type="RefSeq" id="WP_078920887.1">
    <property type="nucleotide sequence ID" value="NZ_FUYB01000001.1"/>
</dbReference>
<feature type="binding site" evidence="3">
    <location>
        <position position="256"/>
    </location>
    <ligand>
        <name>Zn(2+)</name>
        <dbReference type="ChEBI" id="CHEBI:29105"/>
    </ligand>
</feature>
<keyword evidence="3" id="KW-0699">rRNA-binding</keyword>
<dbReference type="GO" id="GO:0046872">
    <property type="term" value="F:metal ion binding"/>
    <property type="evidence" value="ECO:0007669"/>
    <property type="project" value="UniProtKB-KW"/>
</dbReference>
<dbReference type="GO" id="GO:0042274">
    <property type="term" value="P:ribosomal small subunit biogenesis"/>
    <property type="evidence" value="ECO:0007669"/>
    <property type="project" value="UniProtKB-UniRule"/>
</dbReference>
<accession>A0A1T4VV23</accession>
<evidence type="ECO:0000313" key="7">
    <source>
        <dbReference type="Proteomes" id="UP000190460"/>
    </source>
</evidence>
<dbReference type="GO" id="GO:0005525">
    <property type="term" value="F:GTP binding"/>
    <property type="evidence" value="ECO:0007669"/>
    <property type="project" value="UniProtKB-UniRule"/>
</dbReference>
<dbReference type="PANTHER" id="PTHR32120:SF11">
    <property type="entry name" value="SMALL RIBOSOMAL SUBUNIT BIOGENESIS GTPASE RSGA 1, MITOCHONDRIAL-RELATED"/>
    <property type="match status" value="1"/>
</dbReference>
<gene>
    <name evidence="3" type="primary">rsgA</name>
    <name evidence="6" type="ORF">SAMN02745130_00393</name>
</gene>
<evidence type="ECO:0000259" key="5">
    <source>
        <dbReference type="PROSITE" id="PS51721"/>
    </source>
</evidence>
<dbReference type="Gene3D" id="3.40.50.300">
    <property type="entry name" value="P-loop containing nucleotide triphosphate hydrolases"/>
    <property type="match status" value="1"/>
</dbReference>
<keyword evidence="3" id="KW-0862">Zinc</keyword>
<comment type="similarity">
    <text evidence="3">Belongs to the TRAFAC class YlqF/YawG GTPase family. RsgA subfamily.</text>
</comment>
<evidence type="ECO:0000256" key="2">
    <source>
        <dbReference type="ARBA" id="ARBA00023134"/>
    </source>
</evidence>
<feature type="binding site" evidence="3">
    <location>
        <begin position="121"/>
        <end position="124"/>
    </location>
    <ligand>
        <name>GTP</name>
        <dbReference type="ChEBI" id="CHEBI:37565"/>
    </ligand>
</feature>
<evidence type="ECO:0000259" key="4">
    <source>
        <dbReference type="PROSITE" id="PS50936"/>
    </source>
</evidence>
<protein>
    <recommendedName>
        <fullName evidence="3">Small ribosomal subunit biogenesis GTPase RsgA</fullName>
        <ecNumber evidence="3">3.6.1.-</ecNumber>
    </recommendedName>
</protein>
<dbReference type="Pfam" id="PF03193">
    <property type="entry name" value="RsgA_GTPase"/>
    <property type="match status" value="1"/>
</dbReference>
<comment type="cofactor">
    <cofactor evidence="3">
        <name>Zn(2+)</name>
        <dbReference type="ChEBI" id="CHEBI:29105"/>
    </cofactor>
    <text evidence="3">Binds 1 zinc ion per subunit.</text>
</comment>
<dbReference type="GO" id="GO:0005737">
    <property type="term" value="C:cytoplasm"/>
    <property type="evidence" value="ECO:0007669"/>
    <property type="project" value="UniProtKB-SubCell"/>
</dbReference>
<feature type="binding site" evidence="3">
    <location>
        <position position="269"/>
    </location>
    <ligand>
        <name>Zn(2+)</name>
        <dbReference type="ChEBI" id="CHEBI:29105"/>
    </ligand>
</feature>
<feature type="domain" description="EngC GTPase" evidence="4">
    <location>
        <begin position="82"/>
        <end position="230"/>
    </location>
</feature>
<keyword evidence="3" id="KW-0694">RNA-binding</keyword>
<keyword evidence="3" id="KW-0479">Metal-binding</keyword>
<dbReference type="Gene3D" id="2.40.50.140">
    <property type="entry name" value="Nucleic acid-binding proteins"/>
    <property type="match status" value="1"/>
</dbReference>
<proteinExistence type="inferred from homology"/>
<dbReference type="NCBIfam" id="TIGR00157">
    <property type="entry name" value="ribosome small subunit-dependent GTPase A"/>
    <property type="match status" value="1"/>
</dbReference>
<keyword evidence="2 3" id="KW-0342">GTP-binding</keyword>
<dbReference type="GO" id="GO:0003924">
    <property type="term" value="F:GTPase activity"/>
    <property type="evidence" value="ECO:0007669"/>
    <property type="project" value="UniProtKB-UniRule"/>
</dbReference>
<dbReference type="InterPro" id="IPR010914">
    <property type="entry name" value="RsgA_GTPase_dom"/>
</dbReference>
<organism evidence="6 7">
    <name type="scientific">Thiothrix eikelboomii</name>
    <dbReference type="NCBI Taxonomy" id="92487"/>
    <lineage>
        <taxon>Bacteria</taxon>
        <taxon>Pseudomonadati</taxon>
        <taxon>Pseudomonadota</taxon>
        <taxon>Gammaproteobacteria</taxon>
        <taxon>Thiotrichales</taxon>
        <taxon>Thiotrichaceae</taxon>
        <taxon>Thiothrix</taxon>
    </lineage>
</organism>
<comment type="function">
    <text evidence="3">One of several proteins that assist in the late maturation steps of the functional core of the 30S ribosomal subunit. Helps release RbfA from mature subunits. May play a role in the assembly of ribosomal proteins into the subunit. Circularly permuted GTPase that catalyzes slow GTP hydrolysis, GTPase activity is stimulated by the 30S ribosomal subunit.</text>
</comment>
<dbReference type="AlphaFoldDB" id="A0A1T4VV23"/>
<dbReference type="PANTHER" id="PTHR32120">
    <property type="entry name" value="SMALL RIBOSOMAL SUBUNIT BIOGENESIS GTPASE RSGA"/>
    <property type="match status" value="1"/>
</dbReference>
<feature type="domain" description="CP-type G" evidence="5">
    <location>
        <begin position="65"/>
        <end position="232"/>
    </location>
</feature>
<feature type="binding site" evidence="3">
    <location>
        <begin position="175"/>
        <end position="183"/>
    </location>
    <ligand>
        <name>GTP</name>
        <dbReference type="ChEBI" id="CHEBI:37565"/>
    </ligand>
</feature>
<dbReference type="PROSITE" id="PS50936">
    <property type="entry name" value="ENGC_GTPASE"/>
    <property type="match status" value="1"/>
</dbReference>
<dbReference type="CDD" id="cd01854">
    <property type="entry name" value="YjeQ_EngC"/>
    <property type="match status" value="1"/>
</dbReference>
<dbReference type="InterPro" id="IPR012340">
    <property type="entry name" value="NA-bd_OB-fold"/>
</dbReference>
<dbReference type="OrthoDB" id="9809485at2"/>